<dbReference type="InterPro" id="IPR015526">
    <property type="entry name" value="Frizzled/SFRP"/>
</dbReference>
<dbReference type="GeneID" id="106161199"/>
<evidence type="ECO:0000256" key="8">
    <source>
        <dbReference type="ARBA" id="ARBA00022782"/>
    </source>
</evidence>
<proteinExistence type="inferred from homology"/>
<dbReference type="STRING" id="7574.A0A1S3I5K5"/>
<dbReference type="GO" id="GO:0017147">
    <property type="term" value="F:Wnt-protein binding"/>
    <property type="evidence" value="ECO:0007669"/>
    <property type="project" value="TreeGrafter"/>
</dbReference>
<keyword evidence="16" id="KW-1185">Reference proteome</keyword>
<dbReference type="FunFam" id="2.40.50.120:FF:000003">
    <property type="entry name" value="Secreted frizzled-related protein 1"/>
    <property type="match status" value="1"/>
</dbReference>
<comment type="similarity">
    <text evidence="2">Belongs to the secreted frizzled-related protein (sFRP) family.</text>
</comment>
<evidence type="ECO:0000259" key="15">
    <source>
        <dbReference type="PROSITE" id="PS50189"/>
    </source>
</evidence>
<dbReference type="OMA" id="AMLEHMC"/>
<name>A0A1S3I5K5_LINAN</name>
<dbReference type="InterPro" id="IPR018933">
    <property type="entry name" value="Netrin_module_non-TIMP"/>
</dbReference>
<feature type="domain" description="NTR" evidence="15">
    <location>
        <begin position="171"/>
        <end position="298"/>
    </location>
</feature>
<dbReference type="Pfam" id="PF01759">
    <property type="entry name" value="NTR"/>
    <property type="match status" value="1"/>
</dbReference>
<keyword evidence="9 11" id="KW-1015">Disulfide bond</keyword>
<keyword evidence="8" id="KW-0221">Differentiation</keyword>
<dbReference type="InterPro" id="IPR036790">
    <property type="entry name" value="Frizzled_dom_sf"/>
</dbReference>
<evidence type="ECO:0000256" key="9">
    <source>
        <dbReference type="ARBA" id="ARBA00023157"/>
    </source>
</evidence>
<evidence type="ECO:0000256" key="1">
    <source>
        <dbReference type="ARBA" id="ARBA00004613"/>
    </source>
</evidence>
<dbReference type="InParanoid" id="A0A1S3I5K5"/>
<feature type="compositionally biased region" description="Basic residues" evidence="12">
    <location>
        <begin position="322"/>
        <end position="336"/>
    </location>
</feature>
<accession>A0A1S3I5K5</accession>
<dbReference type="PANTHER" id="PTHR11309:SF148">
    <property type="entry name" value="SECRETED FRIZZLED-RELATED PROTEIN 1"/>
    <property type="match status" value="1"/>
</dbReference>
<evidence type="ECO:0000256" key="2">
    <source>
        <dbReference type="ARBA" id="ARBA00010054"/>
    </source>
</evidence>
<evidence type="ECO:0000256" key="7">
    <source>
        <dbReference type="ARBA" id="ARBA00022729"/>
    </source>
</evidence>
<dbReference type="FunFam" id="1.10.2000.10:FF:000001">
    <property type="entry name" value="secreted frizzled-related protein 2"/>
    <property type="match status" value="1"/>
</dbReference>
<evidence type="ECO:0000256" key="13">
    <source>
        <dbReference type="SAM" id="SignalP"/>
    </source>
</evidence>
<dbReference type="SUPFAM" id="SSF63501">
    <property type="entry name" value="Frizzled cysteine-rich domain"/>
    <property type="match status" value="1"/>
</dbReference>
<sequence length="336" mass="38649">MEIQQGALCVIFLMVFSLTGPVFSAPPLNDWGTEWAFLSGRAHQPKCIDIPQNLSLCQNIGYSQMRLPNLLDHDTLSEVKQQAGSWVPLLGIQCHPDTKLFLCSLFSPVCLDRPIWPCRSLCEAVKKGCAESMLTHGFHWPEMVRCDKFPLDNDLCITTQNKKQQVDNNVCEACRQPDTFEGLIHNFCRSEFVIKVRMRKSVTKNADTKLMISKKKLKILKRDSPIDKKEFKRLSMYIENGANCKCDRLKQQQKKAENYIVMGRKIQDKLVVTYLLPWPRKSQDFKKATRAMRKSDICQSGMDVISAGMDSTSRLSKEEPARRKRNRDKNRKKSKE</sequence>
<evidence type="ECO:0000256" key="10">
    <source>
        <dbReference type="ARBA" id="ARBA00023180"/>
    </source>
</evidence>
<dbReference type="Pfam" id="PF01392">
    <property type="entry name" value="Fz"/>
    <property type="match status" value="1"/>
</dbReference>
<dbReference type="RefSeq" id="XP_013393537.1">
    <property type="nucleotide sequence ID" value="XM_013538083.2"/>
</dbReference>
<gene>
    <name evidence="17" type="primary">LOC106161199</name>
</gene>
<feature type="chain" id="PRO_5010356644" description="Secreted frizzled-related protein 1" evidence="13">
    <location>
        <begin position="25"/>
        <end position="336"/>
    </location>
</feature>
<dbReference type="GO" id="GO:0005615">
    <property type="term" value="C:extracellular space"/>
    <property type="evidence" value="ECO:0007669"/>
    <property type="project" value="TreeGrafter"/>
</dbReference>
<feature type="domain" description="FZ" evidence="14">
    <location>
        <begin position="42"/>
        <end position="159"/>
    </location>
</feature>
<comment type="caution">
    <text evidence="11">Lacks conserved residue(s) required for the propagation of feature annotation.</text>
</comment>
<dbReference type="GO" id="GO:0035567">
    <property type="term" value="P:non-canonical Wnt signaling pathway"/>
    <property type="evidence" value="ECO:0007669"/>
    <property type="project" value="TreeGrafter"/>
</dbReference>
<feature type="region of interest" description="Disordered" evidence="12">
    <location>
        <begin position="306"/>
        <end position="336"/>
    </location>
</feature>
<dbReference type="SMART" id="SM00063">
    <property type="entry name" value="FRI"/>
    <property type="match status" value="1"/>
</dbReference>
<keyword evidence="6" id="KW-0879">Wnt signaling pathway</keyword>
<keyword evidence="10" id="KW-0325">Glycoprotein</keyword>
<evidence type="ECO:0000313" key="17">
    <source>
        <dbReference type="RefSeq" id="XP_013393537.1"/>
    </source>
</evidence>
<comment type="subcellular location">
    <subcellularLocation>
        <location evidence="1">Secreted</location>
    </subcellularLocation>
</comment>
<evidence type="ECO:0000256" key="4">
    <source>
        <dbReference type="ARBA" id="ARBA00022473"/>
    </source>
</evidence>
<dbReference type="GO" id="GO:2000026">
    <property type="term" value="P:regulation of multicellular organismal development"/>
    <property type="evidence" value="ECO:0007669"/>
    <property type="project" value="UniProtKB-ARBA"/>
</dbReference>
<dbReference type="PROSITE" id="PS50038">
    <property type="entry name" value="FZ"/>
    <property type="match status" value="1"/>
</dbReference>
<dbReference type="OrthoDB" id="5985572at2759"/>
<organism evidence="16 17">
    <name type="scientific">Lingula anatina</name>
    <name type="common">Brachiopod</name>
    <name type="synonym">Lingula unguis</name>
    <dbReference type="NCBI Taxonomy" id="7574"/>
    <lineage>
        <taxon>Eukaryota</taxon>
        <taxon>Metazoa</taxon>
        <taxon>Spiralia</taxon>
        <taxon>Lophotrochozoa</taxon>
        <taxon>Brachiopoda</taxon>
        <taxon>Linguliformea</taxon>
        <taxon>Lingulata</taxon>
        <taxon>Lingulida</taxon>
        <taxon>Linguloidea</taxon>
        <taxon>Lingulidae</taxon>
        <taxon>Lingula</taxon>
    </lineage>
</organism>
<evidence type="ECO:0000313" key="16">
    <source>
        <dbReference type="Proteomes" id="UP000085678"/>
    </source>
</evidence>
<dbReference type="Proteomes" id="UP000085678">
    <property type="component" value="Unplaced"/>
</dbReference>
<evidence type="ECO:0000256" key="6">
    <source>
        <dbReference type="ARBA" id="ARBA00022687"/>
    </source>
</evidence>
<evidence type="ECO:0000256" key="3">
    <source>
        <dbReference type="ARBA" id="ARBA00020517"/>
    </source>
</evidence>
<evidence type="ECO:0000259" key="14">
    <source>
        <dbReference type="PROSITE" id="PS50038"/>
    </source>
</evidence>
<keyword evidence="4" id="KW-0217">Developmental protein</keyword>
<keyword evidence="7 13" id="KW-0732">Signal</keyword>
<feature type="disulfide bond" evidence="11">
    <location>
        <begin position="57"/>
        <end position="103"/>
    </location>
</feature>
<dbReference type="InterPro" id="IPR020067">
    <property type="entry name" value="Frizzled_dom"/>
</dbReference>
<dbReference type="SUPFAM" id="SSF50242">
    <property type="entry name" value="TIMP-like"/>
    <property type="match status" value="1"/>
</dbReference>
<dbReference type="PANTHER" id="PTHR11309">
    <property type="entry name" value="FRIZZLED"/>
    <property type="match status" value="1"/>
</dbReference>
<dbReference type="AlphaFoldDB" id="A0A1S3I5K5"/>
<feature type="signal peptide" evidence="13">
    <location>
        <begin position="1"/>
        <end position="24"/>
    </location>
</feature>
<dbReference type="KEGG" id="lak:106161199"/>
<keyword evidence="5" id="KW-0964">Secreted</keyword>
<dbReference type="PROSITE" id="PS50189">
    <property type="entry name" value="NTR"/>
    <property type="match status" value="1"/>
</dbReference>
<dbReference type="InterPro" id="IPR008993">
    <property type="entry name" value="TIMP-like_OB-fold"/>
</dbReference>
<dbReference type="Gene3D" id="2.40.50.120">
    <property type="match status" value="1"/>
</dbReference>
<dbReference type="InterPro" id="IPR001134">
    <property type="entry name" value="Netrin_domain"/>
</dbReference>
<evidence type="ECO:0000256" key="5">
    <source>
        <dbReference type="ARBA" id="ARBA00022525"/>
    </source>
</evidence>
<dbReference type="GO" id="GO:0030154">
    <property type="term" value="P:cell differentiation"/>
    <property type="evidence" value="ECO:0007669"/>
    <property type="project" value="UniProtKB-KW"/>
</dbReference>
<dbReference type="GO" id="GO:0060070">
    <property type="term" value="P:canonical Wnt signaling pathway"/>
    <property type="evidence" value="ECO:0007669"/>
    <property type="project" value="TreeGrafter"/>
</dbReference>
<feature type="disulfide bond" evidence="11">
    <location>
        <begin position="122"/>
        <end position="146"/>
    </location>
</feature>
<protein>
    <recommendedName>
        <fullName evidence="3">Secreted frizzled-related protein 1</fullName>
    </recommendedName>
</protein>
<dbReference type="Gene3D" id="1.10.2000.10">
    <property type="entry name" value="Frizzled cysteine-rich domain"/>
    <property type="match status" value="1"/>
</dbReference>
<evidence type="ECO:0000256" key="11">
    <source>
        <dbReference type="PROSITE-ProRule" id="PRU00090"/>
    </source>
</evidence>
<reference evidence="17" key="1">
    <citation type="submission" date="2025-08" db="UniProtKB">
        <authorList>
            <consortium name="RefSeq"/>
        </authorList>
    </citation>
    <scope>IDENTIFICATION</scope>
    <source>
        <tissue evidence="17">Gonads</tissue>
    </source>
</reference>
<evidence type="ECO:0000256" key="12">
    <source>
        <dbReference type="SAM" id="MobiDB-lite"/>
    </source>
</evidence>